<dbReference type="SUPFAM" id="SSF81383">
    <property type="entry name" value="F-box domain"/>
    <property type="match status" value="1"/>
</dbReference>
<keyword evidence="3" id="KW-1185">Reference proteome</keyword>
<dbReference type="InterPro" id="IPR055411">
    <property type="entry name" value="LRR_FXL15/At3g58940/PEG3-like"/>
</dbReference>
<dbReference type="Proteomes" id="UP001187192">
    <property type="component" value="Unassembled WGS sequence"/>
</dbReference>
<gene>
    <name evidence="2" type="ORF">TIFTF001_020707</name>
</gene>
<comment type="caution">
    <text evidence="2">The sequence shown here is derived from an EMBL/GenBank/DDBJ whole genome shotgun (WGS) entry which is preliminary data.</text>
</comment>
<accession>A0AA88AYA3</accession>
<dbReference type="PANTHER" id="PTHR34145:SF28">
    <property type="entry name" value="F-BOX DOMAIN-CONTAINING PROTEIN"/>
    <property type="match status" value="1"/>
</dbReference>
<sequence>MKEQNGMEQDQEPETEHEDRISALPDAIILHILSFLPTLHTVRTSLLSKRWRHMWTLASVLDFCDTRDIHYFRRLGENNHERKRFYKFVDECLRQPYADTTIYKVKLCMKYYGDRMDGWLRFLINKNVEELDLCILPKPGRVLYCLPHFVLHLRALNVLKLSCLALETLVPTSLPSLKELYLRSIQMDDQVLNNLLLSCPSLKKLHIDYCHGLLNPKVSSLSLEYMEFRTSGNGVYSDCQTIEVEAINLHSFICKGKFCSSKNCGMNLVHCRTIRNLSLSEAFLTDRWLEDLIPELPFLESLKLTDCYGFQHLKIRNEHLKHFVFTLSGYEVRLCPSPRIHSGSEEQPGSGQLEATIDAPNLVSFGYNGYLMFKISVNAPNLLDADIAVCDYPRKTYDVEWKVMLRKSLLWIAPTLETLPIG</sequence>
<organism evidence="2 3">
    <name type="scientific">Ficus carica</name>
    <name type="common">Common fig</name>
    <dbReference type="NCBI Taxonomy" id="3494"/>
    <lineage>
        <taxon>Eukaryota</taxon>
        <taxon>Viridiplantae</taxon>
        <taxon>Streptophyta</taxon>
        <taxon>Embryophyta</taxon>
        <taxon>Tracheophyta</taxon>
        <taxon>Spermatophyta</taxon>
        <taxon>Magnoliopsida</taxon>
        <taxon>eudicotyledons</taxon>
        <taxon>Gunneridae</taxon>
        <taxon>Pentapetalae</taxon>
        <taxon>rosids</taxon>
        <taxon>fabids</taxon>
        <taxon>Rosales</taxon>
        <taxon>Moraceae</taxon>
        <taxon>Ficeae</taxon>
        <taxon>Ficus</taxon>
    </lineage>
</organism>
<proteinExistence type="predicted"/>
<dbReference type="SUPFAM" id="SSF52047">
    <property type="entry name" value="RNI-like"/>
    <property type="match status" value="1"/>
</dbReference>
<dbReference type="InterPro" id="IPR036047">
    <property type="entry name" value="F-box-like_dom_sf"/>
</dbReference>
<name>A0AA88AYA3_FICCA</name>
<dbReference type="Pfam" id="PF00646">
    <property type="entry name" value="F-box"/>
    <property type="match status" value="1"/>
</dbReference>
<dbReference type="CDD" id="cd22160">
    <property type="entry name" value="F-box_AtFBL13-like"/>
    <property type="match status" value="1"/>
</dbReference>
<feature type="domain" description="F-box" evidence="1">
    <location>
        <begin position="18"/>
        <end position="75"/>
    </location>
</feature>
<evidence type="ECO:0000313" key="2">
    <source>
        <dbReference type="EMBL" id="GMN51561.1"/>
    </source>
</evidence>
<dbReference type="EMBL" id="BTGU01000038">
    <property type="protein sequence ID" value="GMN51561.1"/>
    <property type="molecule type" value="Genomic_DNA"/>
</dbReference>
<dbReference type="InterPro" id="IPR053781">
    <property type="entry name" value="F-box_AtFBL13-like"/>
</dbReference>
<dbReference type="InterPro" id="IPR053772">
    <property type="entry name" value="At1g61320/At1g61330-like"/>
</dbReference>
<dbReference type="PROSITE" id="PS50181">
    <property type="entry name" value="FBOX"/>
    <property type="match status" value="1"/>
</dbReference>
<evidence type="ECO:0000313" key="3">
    <source>
        <dbReference type="Proteomes" id="UP001187192"/>
    </source>
</evidence>
<dbReference type="AlphaFoldDB" id="A0AA88AYA3"/>
<reference evidence="2" key="1">
    <citation type="submission" date="2023-07" db="EMBL/GenBank/DDBJ databases">
        <title>draft genome sequence of fig (Ficus carica).</title>
        <authorList>
            <person name="Takahashi T."/>
            <person name="Nishimura K."/>
        </authorList>
    </citation>
    <scope>NUCLEOTIDE SEQUENCE</scope>
</reference>
<dbReference type="InterPro" id="IPR001810">
    <property type="entry name" value="F-box_dom"/>
</dbReference>
<dbReference type="Gene3D" id="3.80.10.10">
    <property type="entry name" value="Ribonuclease Inhibitor"/>
    <property type="match status" value="1"/>
</dbReference>
<protein>
    <recommendedName>
        <fullName evidence="1">F-box domain-containing protein</fullName>
    </recommendedName>
</protein>
<dbReference type="InterPro" id="IPR032675">
    <property type="entry name" value="LRR_dom_sf"/>
</dbReference>
<dbReference type="Pfam" id="PF24758">
    <property type="entry name" value="LRR_At5g56370"/>
    <property type="match status" value="1"/>
</dbReference>
<dbReference type="Gene3D" id="1.20.1280.50">
    <property type="match status" value="1"/>
</dbReference>
<evidence type="ECO:0000259" key="1">
    <source>
        <dbReference type="PROSITE" id="PS50181"/>
    </source>
</evidence>
<dbReference type="PANTHER" id="PTHR34145">
    <property type="entry name" value="OS02G0105600 PROTEIN"/>
    <property type="match status" value="1"/>
</dbReference>